<sequence length="488" mass="52711">MGRNPLLAALRTLRGLPRSFPATAGPPPSTSDPEFKLPKRSSLSIVILSNVFLQISFFIIVSSSSAFAEHLGGTASFSGLVIGIPTVFSALALIPLMKYDGGKYKLPLHIACASSIIAHILYGSAYAANFLYLILMGRIVNGFGFTGFLYAKRYCTDARFVGLRRRTMLAGWIVVGQGMGLSAGPFIGGLLYKVGFHNAVFNGYTSPGWVMVGVWAVFWVCVTLWYEDETKDTEPSPEPSIEMTTLAGDRQTSGIDISGPSSSTEISRISQRTHDINIDPEPSIATTEPAYKMTAHQWGVVACMCWHAMTCFFVLGAWESNISVYGAASHFQWSPFAAGNFIALGGILTFPFLLSNLILAPRVQDRHTLALGSALGMSGLLIMMGLLAADRVTFLGFLVAWFLVALGFNLASTVTLSLLSKQLPGEWNGRTSLLIQYSNYLGRTTGAIWGGSGVKVGMLRYVGLEIGLVGIGALMFMFLWRDLKAKTG</sequence>
<feature type="transmembrane region" description="Helical" evidence="5">
    <location>
        <begin position="74"/>
        <end position="94"/>
    </location>
</feature>
<feature type="transmembrane region" description="Helical" evidence="5">
    <location>
        <begin position="338"/>
        <end position="359"/>
    </location>
</feature>
<dbReference type="PANTHER" id="PTHR23510">
    <property type="entry name" value="INNER MEMBRANE TRANSPORT PROTEIN YAJR"/>
    <property type="match status" value="1"/>
</dbReference>
<keyword evidence="7" id="KW-1185">Reference proteome</keyword>
<dbReference type="FunCoup" id="A0A067MQH9">
    <property type="interactions" value="75"/>
</dbReference>
<evidence type="ECO:0000256" key="2">
    <source>
        <dbReference type="ARBA" id="ARBA00022692"/>
    </source>
</evidence>
<dbReference type="InterPro" id="IPR051068">
    <property type="entry name" value="MFS_Domain-Containing_Protein"/>
</dbReference>
<evidence type="ECO:0000256" key="5">
    <source>
        <dbReference type="SAM" id="Phobius"/>
    </source>
</evidence>
<evidence type="ECO:0000313" key="7">
    <source>
        <dbReference type="Proteomes" id="UP000027195"/>
    </source>
</evidence>
<organism evidence="6 7">
    <name type="scientific">Botryobasidium botryosum (strain FD-172 SS1)</name>
    <dbReference type="NCBI Taxonomy" id="930990"/>
    <lineage>
        <taxon>Eukaryota</taxon>
        <taxon>Fungi</taxon>
        <taxon>Dikarya</taxon>
        <taxon>Basidiomycota</taxon>
        <taxon>Agaricomycotina</taxon>
        <taxon>Agaricomycetes</taxon>
        <taxon>Cantharellales</taxon>
        <taxon>Botryobasidiaceae</taxon>
        <taxon>Botryobasidium</taxon>
    </lineage>
</organism>
<evidence type="ECO:0000256" key="1">
    <source>
        <dbReference type="ARBA" id="ARBA00004141"/>
    </source>
</evidence>
<feature type="transmembrane region" description="Helical" evidence="5">
    <location>
        <begin position="172"/>
        <end position="192"/>
    </location>
</feature>
<keyword evidence="3 5" id="KW-1133">Transmembrane helix</keyword>
<dbReference type="GO" id="GO:0016020">
    <property type="term" value="C:membrane"/>
    <property type="evidence" value="ECO:0007669"/>
    <property type="project" value="UniProtKB-SubCell"/>
</dbReference>
<accession>A0A067MQH9</accession>
<reference evidence="7" key="1">
    <citation type="journal article" date="2014" name="Proc. Natl. Acad. Sci. U.S.A.">
        <title>Extensive sampling of basidiomycete genomes demonstrates inadequacy of the white-rot/brown-rot paradigm for wood decay fungi.</title>
        <authorList>
            <person name="Riley R."/>
            <person name="Salamov A.A."/>
            <person name="Brown D.W."/>
            <person name="Nagy L.G."/>
            <person name="Floudas D."/>
            <person name="Held B.W."/>
            <person name="Levasseur A."/>
            <person name="Lombard V."/>
            <person name="Morin E."/>
            <person name="Otillar R."/>
            <person name="Lindquist E.A."/>
            <person name="Sun H."/>
            <person name="LaButti K.M."/>
            <person name="Schmutz J."/>
            <person name="Jabbour D."/>
            <person name="Luo H."/>
            <person name="Baker S.E."/>
            <person name="Pisabarro A.G."/>
            <person name="Walton J.D."/>
            <person name="Blanchette R.A."/>
            <person name="Henrissat B."/>
            <person name="Martin F."/>
            <person name="Cullen D."/>
            <person name="Hibbett D.S."/>
            <person name="Grigoriev I.V."/>
        </authorList>
    </citation>
    <scope>NUCLEOTIDE SEQUENCE [LARGE SCALE GENOMIC DNA]</scope>
    <source>
        <strain evidence="7">FD-172 SS1</strain>
    </source>
</reference>
<keyword evidence="2 5" id="KW-0812">Transmembrane</keyword>
<comment type="subcellular location">
    <subcellularLocation>
        <location evidence="1">Membrane</location>
        <topology evidence="1">Multi-pass membrane protein</topology>
    </subcellularLocation>
</comment>
<evidence type="ECO:0000313" key="6">
    <source>
        <dbReference type="EMBL" id="KDQ18003.1"/>
    </source>
</evidence>
<feature type="transmembrane region" description="Helical" evidence="5">
    <location>
        <begin position="368"/>
        <end position="388"/>
    </location>
</feature>
<feature type="transmembrane region" description="Helical" evidence="5">
    <location>
        <begin position="461"/>
        <end position="480"/>
    </location>
</feature>
<dbReference type="PANTHER" id="PTHR23510:SF64">
    <property type="entry name" value="INNER MEMBRANE TRANSPORT PROTEIN YAJR"/>
    <property type="match status" value="1"/>
</dbReference>
<dbReference type="STRING" id="930990.A0A067MQH9"/>
<keyword evidence="4 5" id="KW-0472">Membrane</keyword>
<gene>
    <name evidence="6" type="ORF">BOTBODRAFT_29316</name>
</gene>
<evidence type="ECO:0000256" key="4">
    <source>
        <dbReference type="ARBA" id="ARBA00023136"/>
    </source>
</evidence>
<dbReference type="OrthoDB" id="2015447at2759"/>
<dbReference type="GO" id="GO:0022857">
    <property type="term" value="F:transmembrane transporter activity"/>
    <property type="evidence" value="ECO:0007669"/>
    <property type="project" value="InterPro"/>
</dbReference>
<evidence type="ECO:0008006" key="8">
    <source>
        <dbReference type="Google" id="ProtNLM"/>
    </source>
</evidence>
<feature type="transmembrane region" description="Helical" evidence="5">
    <location>
        <begin position="298"/>
        <end position="318"/>
    </location>
</feature>
<protein>
    <recommendedName>
        <fullName evidence="8">Major facilitator superfamily (MFS) profile domain-containing protein</fullName>
    </recommendedName>
</protein>
<evidence type="ECO:0000256" key="3">
    <source>
        <dbReference type="ARBA" id="ARBA00022989"/>
    </source>
</evidence>
<dbReference type="AlphaFoldDB" id="A0A067MQH9"/>
<dbReference type="InParanoid" id="A0A067MQH9"/>
<dbReference type="InterPro" id="IPR036259">
    <property type="entry name" value="MFS_trans_sf"/>
</dbReference>
<feature type="transmembrane region" description="Helical" evidence="5">
    <location>
        <begin position="394"/>
        <end position="419"/>
    </location>
</feature>
<dbReference type="InterPro" id="IPR011701">
    <property type="entry name" value="MFS"/>
</dbReference>
<dbReference type="Pfam" id="PF07690">
    <property type="entry name" value="MFS_1"/>
    <property type="match status" value="1"/>
</dbReference>
<proteinExistence type="predicted"/>
<feature type="transmembrane region" description="Helical" evidence="5">
    <location>
        <begin position="130"/>
        <end position="151"/>
    </location>
</feature>
<feature type="transmembrane region" description="Helical" evidence="5">
    <location>
        <begin position="45"/>
        <end position="68"/>
    </location>
</feature>
<dbReference type="EMBL" id="KL198022">
    <property type="protein sequence ID" value="KDQ18003.1"/>
    <property type="molecule type" value="Genomic_DNA"/>
</dbReference>
<dbReference type="Gene3D" id="1.20.1250.20">
    <property type="entry name" value="MFS general substrate transporter like domains"/>
    <property type="match status" value="1"/>
</dbReference>
<dbReference type="SUPFAM" id="SSF103473">
    <property type="entry name" value="MFS general substrate transporter"/>
    <property type="match status" value="1"/>
</dbReference>
<dbReference type="HOGENOM" id="CLU_042172_0_0_1"/>
<name>A0A067MQH9_BOTB1</name>
<feature type="transmembrane region" description="Helical" evidence="5">
    <location>
        <begin position="204"/>
        <end position="226"/>
    </location>
</feature>
<feature type="transmembrane region" description="Helical" evidence="5">
    <location>
        <begin position="106"/>
        <end position="124"/>
    </location>
</feature>
<dbReference type="Proteomes" id="UP000027195">
    <property type="component" value="Unassembled WGS sequence"/>
</dbReference>